<protein>
    <submittedName>
        <fullName evidence="2">2-(Hydroxymethyl)glutarate dehydrogenase</fullName>
        <ecNumber evidence="2">1.1.1.291</ecNumber>
    </submittedName>
</protein>
<dbReference type="SUPFAM" id="SSF48179">
    <property type="entry name" value="6-phosphogluconate dehydrogenase C-terminal domain-like"/>
    <property type="match status" value="1"/>
</dbReference>
<sequence>MNLQFKDLGIAQEAARVESMPLLMGGTAAQIYQMARARGYGGEDISSVIKICEEWIGSEKR</sequence>
<dbReference type="InterPro" id="IPR008927">
    <property type="entry name" value="6-PGluconate_DH-like_C_sf"/>
</dbReference>
<reference evidence="2" key="1">
    <citation type="submission" date="2019-08" db="EMBL/GenBank/DDBJ databases">
        <authorList>
            <person name="Kucharzyk K."/>
            <person name="Murdoch R.W."/>
            <person name="Higgins S."/>
            <person name="Loffler F."/>
        </authorList>
    </citation>
    <scope>NUCLEOTIDE SEQUENCE</scope>
</reference>
<dbReference type="EMBL" id="VSSQ01093549">
    <property type="protein sequence ID" value="MPN38368.1"/>
    <property type="molecule type" value="Genomic_DNA"/>
</dbReference>
<evidence type="ECO:0000259" key="1">
    <source>
        <dbReference type="Pfam" id="PF14833"/>
    </source>
</evidence>
<dbReference type="InterPro" id="IPR013328">
    <property type="entry name" value="6PGD_dom2"/>
</dbReference>
<dbReference type="AlphaFoldDB" id="A0A645HH55"/>
<evidence type="ECO:0000313" key="2">
    <source>
        <dbReference type="EMBL" id="MPN38368.1"/>
    </source>
</evidence>
<dbReference type="GO" id="GO:0051287">
    <property type="term" value="F:NAD binding"/>
    <property type="evidence" value="ECO:0007669"/>
    <property type="project" value="InterPro"/>
</dbReference>
<organism evidence="2">
    <name type="scientific">bioreactor metagenome</name>
    <dbReference type="NCBI Taxonomy" id="1076179"/>
    <lineage>
        <taxon>unclassified sequences</taxon>
        <taxon>metagenomes</taxon>
        <taxon>ecological metagenomes</taxon>
    </lineage>
</organism>
<comment type="caution">
    <text evidence="2">The sequence shown here is derived from an EMBL/GenBank/DDBJ whole genome shotgun (WGS) entry which is preliminary data.</text>
</comment>
<dbReference type="Pfam" id="PF14833">
    <property type="entry name" value="NAD_binding_11"/>
    <property type="match status" value="1"/>
</dbReference>
<keyword evidence="2" id="KW-0560">Oxidoreductase</keyword>
<gene>
    <name evidence="2" type="primary">hgd_6</name>
    <name evidence="2" type="ORF">SDC9_185892</name>
</gene>
<name>A0A645HH55_9ZZZZ</name>
<dbReference type="EC" id="1.1.1.291" evidence="2"/>
<dbReference type="Gene3D" id="1.10.1040.10">
    <property type="entry name" value="N-(1-d-carboxylethyl)-l-norvaline Dehydrogenase, domain 2"/>
    <property type="match status" value="1"/>
</dbReference>
<dbReference type="GO" id="GO:0043718">
    <property type="term" value="F:2-hydroxymethylglutarate dehydrogenase activity"/>
    <property type="evidence" value="ECO:0007669"/>
    <property type="project" value="UniProtKB-EC"/>
</dbReference>
<accession>A0A645HH55</accession>
<proteinExistence type="predicted"/>
<feature type="domain" description="3-hydroxyisobutyrate dehydrogenase-like NAD-binding" evidence="1">
    <location>
        <begin position="2"/>
        <end position="51"/>
    </location>
</feature>
<dbReference type="InterPro" id="IPR029154">
    <property type="entry name" value="HIBADH-like_NADP-bd"/>
</dbReference>